<accession>A0A381QJG3</accession>
<sequence length="56" mass="6629">MVQNRHRAQKKTGWEIKTGDRGGVLKIWAEETERIRLIIVRDVCQCSFLERNYAKP</sequence>
<dbReference type="EMBL" id="UINC01001388">
    <property type="protein sequence ID" value="SUZ79476.1"/>
    <property type="molecule type" value="Genomic_DNA"/>
</dbReference>
<evidence type="ECO:0000313" key="1">
    <source>
        <dbReference type="EMBL" id="SUZ79476.1"/>
    </source>
</evidence>
<protein>
    <submittedName>
        <fullName evidence="1">Uncharacterized protein</fullName>
    </submittedName>
</protein>
<reference evidence="1" key="1">
    <citation type="submission" date="2018-05" db="EMBL/GenBank/DDBJ databases">
        <authorList>
            <person name="Lanie J.A."/>
            <person name="Ng W.-L."/>
            <person name="Kazmierczak K.M."/>
            <person name="Andrzejewski T.M."/>
            <person name="Davidsen T.M."/>
            <person name="Wayne K.J."/>
            <person name="Tettelin H."/>
            <person name="Glass J.I."/>
            <person name="Rusch D."/>
            <person name="Podicherti R."/>
            <person name="Tsui H.-C.T."/>
            <person name="Winkler M.E."/>
        </authorList>
    </citation>
    <scope>NUCLEOTIDE SEQUENCE</scope>
</reference>
<organism evidence="1">
    <name type="scientific">marine metagenome</name>
    <dbReference type="NCBI Taxonomy" id="408172"/>
    <lineage>
        <taxon>unclassified sequences</taxon>
        <taxon>metagenomes</taxon>
        <taxon>ecological metagenomes</taxon>
    </lineage>
</organism>
<gene>
    <name evidence="1" type="ORF">METZ01_LOCUS32330</name>
</gene>
<dbReference type="AlphaFoldDB" id="A0A381QJG3"/>
<proteinExistence type="predicted"/>
<name>A0A381QJG3_9ZZZZ</name>